<evidence type="ECO:0000313" key="4">
    <source>
        <dbReference type="Proteomes" id="UP000031623"/>
    </source>
</evidence>
<evidence type="ECO:0000259" key="2">
    <source>
        <dbReference type="Pfam" id="PF11962"/>
    </source>
</evidence>
<dbReference type="Gene3D" id="2.150.10.10">
    <property type="entry name" value="Serralysin-like metalloprotease, C-terminal"/>
    <property type="match status" value="2"/>
</dbReference>
<sequence>MSNFSRNTFDPNKQYVGVRLQQGVPLVDADWNESEDIRRAEFENLVKNFVGDGVAQGSNAFLIQTIVGTPPDFQIGAGFCLVNGFIVNNPAILNYTIQAGVPALTLPPNNTTRTDLVYLDIWEREVDALEDSNLVNNAIGIETCVRQKREWRVRVAENATQLPAPDAGHHFYLLAQLKRRNSGGTQSTIAVEQRTIANPVLSSTTPQGIKLKYNLVAQQNNDILTAVEINPSFDDKSFTGVQHYGLVVKSGSVALGEGTVASGPYSTALGYRTTASGYASTALGYGTKASGSVSTALGNSTTASGAVSTALGNSTTASGDSSTALGVSTTASGTYSTAMGLSTTASGDRSTALGYQTTASNYYSTAMGYQTTASNYYSTAMGKETTASGYVSTALGQSTTASGGYSTVMGSGSTASGDYSTAMGLSTTASGSVSTALGYLAEVKTGHNYSFVYSDGNWGSILPRLSLSATAAPIPLPLSPRPFQSTNSYQFLIHAANGVGINTNDPSIYDLYVNGDTFINGKLNGHTADYAEYFESLSGKEIPAGTAVVLDSGKIRPAKTGEIPIGIISANPMVVGGVYTEWPKKYLQNELGAPLVDQHQQEEMIPKKILVTKERQQTLKKTITEAVTRTEVVLENGRYRQKTITENQTREIDEPQFNEFDLYDDKGENLIGKHRLPVMETYPVEEEARDEQGQPVWVSSGRTTTVKIPKLNPQYNATQTYIPRQDRPEWNCVGLLGQLPLLKGQPVAPTWVKIREMTAEVELWLVK</sequence>
<dbReference type="InterPro" id="IPR021865">
    <property type="entry name" value="Peptidase_G2"/>
</dbReference>
<feature type="domain" description="Trimeric autotransporter adhesin YadA-like head" evidence="1">
    <location>
        <begin position="275"/>
        <end position="300"/>
    </location>
</feature>
<dbReference type="AlphaFoldDB" id="A0A090AEA9"/>
<name>A0A090AEA9_9GAMM</name>
<dbReference type="CDD" id="cd12820">
    <property type="entry name" value="LbR_YadA-like"/>
    <property type="match status" value="1"/>
</dbReference>
<dbReference type="Pfam" id="PF05658">
    <property type="entry name" value="YadA_head"/>
    <property type="match status" value="7"/>
</dbReference>
<gene>
    <name evidence="3" type="ORF">THII_1996</name>
</gene>
<dbReference type="InterPro" id="IPR008640">
    <property type="entry name" value="Adhesin_Head_dom"/>
</dbReference>
<dbReference type="Gene3D" id="2.40.300.10">
    <property type="entry name" value="Head decoration protein D"/>
    <property type="match status" value="2"/>
</dbReference>
<dbReference type="KEGG" id="tig:THII_1996"/>
<evidence type="ECO:0008006" key="5">
    <source>
        <dbReference type="Google" id="ProtNLM"/>
    </source>
</evidence>
<feature type="domain" description="Trimeric autotransporter adhesin YadA-like head" evidence="1">
    <location>
        <begin position="359"/>
        <end position="383"/>
    </location>
</feature>
<protein>
    <recommendedName>
        <fullName evidence="5">Peptidase S74 domain-containing protein</fullName>
    </recommendedName>
</protein>
<evidence type="ECO:0000259" key="1">
    <source>
        <dbReference type="Pfam" id="PF05658"/>
    </source>
</evidence>
<keyword evidence="4" id="KW-1185">Reference proteome</keyword>
<dbReference type="Pfam" id="PF11962">
    <property type="entry name" value="Peptidase_G2"/>
    <property type="match status" value="2"/>
</dbReference>
<dbReference type="Proteomes" id="UP000031623">
    <property type="component" value="Chromosome"/>
</dbReference>
<organism evidence="3 4">
    <name type="scientific">Thioploca ingrica</name>
    <dbReference type="NCBI Taxonomy" id="40754"/>
    <lineage>
        <taxon>Bacteria</taxon>
        <taxon>Pseudomonadati</taxon>
        <taxon>Pseudomonadota</taxon>
        <taxon>Gammaproteobacteria</taxon>
        <taxon>Thiotrichales</taxon>
        <taxon>Thiotrichaceae</taxon>
        <taxon>Thioploca</taxon>
    </lineage>
</organism>
<dbReference type="EMBL" id="AP014633">
    <property type="protein sequence ID" value="BAP56293.1"/>
    <property type="molecule type" value="Genomic_DNA"/>
</dbReference>
<dbReference type="InterPro" id="IPR045392">
    <property type="entry name" value="DUF6519"/>
</dbReference>
<dbReference type="HOGENOM" id="CLU_364062_0_0_6"/>
<feature type="domain" description="Trimeric autotransporter adhesin YadA-like head" evidence="1">
    <location>
        <begin position="251"/>
        <end position="272"/>
    </location>
</feature>
<feature type="domain" description="Peptidase G2 IMC autoproteolytic cleavage" evidence="2">
    <location>
        <begin position="678"/>
        <end position="739"/>
    </location>
</feature>
<dbReference type="InterPro" id="IPR011049">
    <property type="entry name" value="Serralysin-like_metalloprot_C"/>
</dbReference>
<proteinExistence type="predicted"/>
<feature type="domain" description="Trimeric autotransporter adhesin YadA-like head" evidence="1">
    <location>
        <begin position="415"/>
        <end position="440"/>
    </location>
</feature>
<dbReference type="STRING" id="40754.THII_1996"/>
<evidence type="ECO:0000313" key="3">
    <source>
        <dbReference type="EMBL" id="BAP56293.1"/>
    </source>
</evidence>
<feature type="domain" description="Trimeric autotransporter adhesin YadA-like head" evidence="1">
    <location>
        <begin position="303"/>
        <end position="326"/>
    </location>
</feature>
<accession>A0A090AEA9</accession>
<dbReference type="SUPFAM" id="SSF101967">
    <property type="entry name" value="Adhesin YadA, collagen-binding domain"/>
    <property type="match status" value="2"/>
</dbReference>
<reference evidence="3 4" key="1">
    <citation type="journal article" date="2014" name="ISME J.">
        <title>Ecophysiology of Thioploca ingrica as revealed by the complete genome sequence supplemented with proteomic evidence.</title>
        <authorList>
            <person name="Kojima H."/>
            <person name="Ogura Y."/>
            <person name="Yamamoto N."/>
            <person name="Togashi T."/>
            <person name="Mori H."/>
            <person name="Watanabe T."/>
            <person name="Nemoto F."/>
            <person name="Kurokawa K."/>
            <person name="Hayashi T."/>
            <person name="Fukui M."/>
        </authorList>
    </citation>
    <scope>NUCLEOTIDE SEQUENCE [LARGE SCALE GENOMIC DNA]</scope>
</reference>
<dbReference type="OrthoDB" id="134981at2"/>
<dbReference type="Pfam" id="PF20129">
    <property type="entry name" value="DUF6519"/>
    <property type="match status" value="1"/>
</dbReference>
<feature type="domain" description="Trimeric autotransporter adhesin YadA-like head" evidence="1">
    <location>
        <begin position="387"/>
        <end position="413"/>
    </location>
</feature>
<dbReference type="GO" id="GO:0019867">
    <property type="term" value="C:outer membrane"/>
    <property type="evidence" value="ECO:0007669"/>
    <property type="project" value="InterPro"/>
</dbReference>
<feature type="domain" description="Peptidase G2 IMC autoproteolytic cleavage" evidence="2">
    <location>
        <begin position="524"/>
        <end position="639"/>
    </location>
</feature>
<feature type="domain" description="Trimeric autotransporter adhesin YadA-like head" evidence="1">
    <location>
        <begin position="331"/>
        <end position="356"/>
    </location>
</feature>